<organism evidence="4 5">
    <name type="scientific">Hondaea fermentalgiana</name>
    <dbReference type="NCBI Taxonomy" id="2315210"/>
    <lineage>
        <taxon>Eukaryota</taxon>
        <taxon>Sar</taxon>
        <taxon>Stramenopiles</taxon>
        <taxon>Bigyra</taxon>
        <taxon>Labyrinthulomycetes</taxon>
        <taxon>Thraustochytrida</taxon>
        <taxon>Thraustochytriidae</taxon>
        <taxon>Hondaea</taxon>
    </lineage>
</organism>
<dbReference type="GO" id="GO:0005737">
    <property type="term" value="C:cytoplasm"/>
    <property type="evidence" value="ECO:0007669"/>
    <property type="project" value="TreeGrafter"/>
</dbReference>
<protein>
    <recommendedName>
        <fullName evidence="1">Serine/threonine-protein phosphatase</fullName>
        <ecNumber evidence="1">3.1.3.16</ecNumber>
    </recommendedName>
</protein>
<dbReference type="InterPro" id="IPR006186">
    <property type="entry name" value="Ser/Thr-sp_prot-phosphatase"/>
</dbReference>
<evidence type="ECO:0000313" key="4">
    <source>
        <dbReference type="EMBL" id="GBG25641.1"/>
    </source>
</evidence>
<dbReference type="GO" id="GO:0004722">
    <property type="term" value="F:protein serine/threonine phosphatase activity"/>
    <property type="evidence" value="ECO:0007669"/>
    <property type="project" value="UniProtKB-EC"/>
</dbReference>
<dbReference type="PROSITE" id="PS00125">
    <property type="entry name" value="SER_THR_PHOSPHATASE"/>
    <property type="match status" value="1"/>
</dbReference>
<comment type="catalytic activity">
    <reaction evidence="1">
        <text>O-phospho-L-threonyl-[protein] + H2O = L-threonyl-[protein] + phosphate</text>
        <dbReference type="Rhea" id="RHEA:47004"/>
        <dbReference type="Rhea" id="RHEA-COMP:11060"/>
        <dbReference type="Rhea" id="RHEA-COMP:11605"/>
        <dbReference type="ChEBI" id="CHEBI:15377"/>
        <dbReference type="ChEBI" id="CHEBI:30013"/>
        <dbReference type="ChEBI" id="CHEBI:43474"/>
        <dbReference type="ChEBI" id="CHEBI:61977"/>
        <dbReference type="EC" id="3.1.3.16"/>
    </reaction>
</comment>
<dbReference type="OrthoDB" id="256429at2759"/>
<feature type="compositionally biased region" description="Polar residues" evidence="2">
    <location>
        <begin position="512"/>
        <end position="524"/>
    </location>
</feature>
<reference evidence="4 5" key="1">
    <citation type="submission" date="2017-12" db="EMBL/GenBank/DDBJ databases">
        <title>Sequencing, de novo assembly and annotation of complete genome of a new Thraustochytrid species, strain FCC1311.</title>
        <authorList>
            <person name="Sedici K."/>
            <person name="Godart F."/>
            <person name="Aiese Cigliano R."/>
            <person name="Sanseverino W."/>
            <person name="Barakat M."/>
            <person name="Ortet P."/>
            <person name="Marechal E."/>
            <person name="Cagnac O."/>
            <person name="Amato A."/>
        </authorList>
    </citation>
    <scope>NUCLEOTIDE SEQUENCE [LARGE SCALE GENOMIC DNA]</scope>
</reference>
<dbReference type="PANTHER" id="PTHR11668">
    <property type="entry name" value="SERINE/THREONINE PROTEIN PHOSPHATASE"/>
    <property type="match status" value="1"/>
</dbReference>
<dbReference type="InParanoid" id="A0A2R5GBY7"/>
<comment type="caution">
    <text evidence="4">The sequence shown here is derived from an EMBL/GenBank/DDBJ whole genome shotgun (WGS) entry which is preliminary data.</text>
</comment>
<feature type="region of interest" description="Disordered" evidence="2">
    <location>
        <begin position="1"/>
        <end position="37"/>
    </location>
</feature>
<keyword evidence="5" id="KW-1185">Reference proteome</keyword>
<dbReference type="Proteomes" id="UP000241890">
    <property type="component" value="Unassembled WGS sequence"/>
</dbReference>
<dbReference type="InterPro" id="IPR050341">
    <property type="entry name" value="PP1_catalytic_subunit"/>
</dbReference>
<feature type="compositionally biased region" description="Basic and acidic residues" evidence="2">
    <location>
        <begin position="7"/>
        <end position="18"/>
    </location>
</feature>
<evidence type="ECO:0000313" key="5">
    <source>
        <dbReference type="Proteomes" id="UP000241890"/>
    </source>
</evidence>
<dbReference type="CDD" id="cd00144">
    <property type="entry name" value="MPP_PPP_family"/>
    <property type="match status" value="1"/>
</dbReference>
<feature type="region of interest" description="Disordered" evidence="2">
    <location>
        <begin position="282"/>
        <end position="303"/>
    </location>
</feature>
<accession>A0A2R5GBY7</accession>
<dbReference type="PANTHER" id="PTHR11668:SF496">
    <property type="entry name" value="SERINE_THREONINE-PROTEIN PHOSPHATASE"/>
    <property type="match status" value="1"/>
</dbReference>
<feature type="region of interest" description="Disordered" evidence="2">
    <location>
        <begin position="391"/>
        <end position="411"/>
    </location>
</feature>
<dbReference type="SMART" id="SM00156">
    <property type="entry name" value="PP2Ac"/>
    <property type="match status" value="1"/>
</dbReference>
<dbReference type="Gene3D" id="3.60.21.10">
    <property type="match status" value="1"/>
</dbReference>
<dbReference type="EMBL" id="BEYU01000014">
    <property type="protein sequence ID" value="GBG25641.1"/>
    <property type="molecule type" value="Genomic_DNA"/>
</dbReference>
<comment type="similarity">
    <text evidence="1">Belongs to the PPP phosphatase family.</text>
</comment>
<name>A0A2R5GBY7_9STRA</name>
<evidence type="ECO:0000259" key="3">
    <source>
        <dbReference type="PROSITE" id="PS00125"/>
    </source>
</evidence>
<dbReference type="Pfam" id="PF00149">
    <property type="entry name" value="Metallophos"/>
    <property type="match status" value="1"/>
</dbReference>
<evidence type="ECO:0000256" key="1">
    <source>
        <dbReference type="RuleBase" id="RU004273"/>
    </source>
</evidence>
<keyword evidence="1" id="KW-0378">Hydrolase</keyword>
<feature type="domain" description="Serine/threonine specific protein phosphatases" evidence="3">
    <location>
        <begin position="212"/>
        <end position="217"/>
    </location>
</feature>
<evidence type="ECO:0000256" key="2">
    <source>
        <dbReference type="SAM" id="MobiDB-lite"/>
    </source>
</evidence>
<dbReference type="EC" id="3.1.3.16" evidence="1"/>
<gene>
    <name evidence="4" type="ORF">FCC1311_018602</name>
</gene>
<feature type="compositionally biased region" description="Acidic residues" evidence="2">
    <location>
        <begin position="294"/>
        <end position="303"/>
    </location>
</feature>
<proteinExistence type="inferred from homology"/>
<sequence length="573" mass="63203">MEEMDLSVDHVPEEEKTAGDASEGSRATAKGFGAKESPNRAKLELELHSIGRSHKVAIRRTSMARVSSFQTRTRMQRELTQSRTTKSVKRCEVAERLLTVFRRFEDDIVQQYFWSRDFAQDFLCLCEYAKGAMRNEPKLFTLRGPVHVFGDIHGNIEDLFFFRDKLWPTGMELTAGKFLFLGDYVDRGMNGLEVLTYLFSSKVCAPHKLFMLRGNHELRYVNGWEQHYRERSFLWQCKDRFGQRLGEKVWRAANAVFDCLPLACVIDESVFCSHGGIPRQRGAPSLPSNGSDPCESESANDSEEGAQGIFDFSQRDQEGKSPEEDTRLADIASMPSIMKITPMRLGPEEDEDEDEEMAIAVALKAPELEPWQTSLAMDLLWGDPCPSNGLAAANGTSAKQESPHLDASGFGPGQRGGAAIMFGQRAVDEFFASNGFTIMLRAHQASAAGVAVSKNGKVVTVFSTSKDHALGDKSTCAYMLVEDSKVIAVNRIVEDPVRMPKQRTRVRVSANAGGTLSENDSSAGNGLDEEADARTSESPSSTASGKRGNKRSVNVFPLAAKIMSKTTTMSQAA</sequence>
<dbReference type="AlphaFoldDB" id="A0A2R5GBY7"/>
<dbReference type="InterPro" id="IPR004843">
    <property type="entry name" value="Calcineurin-like_PHP"/>
</dbReference>
<dbReference type="PRINTS" id="PR00114">
    <property type="entry name" value="STPHPHTASE"/>
</dbReference>
<feature type="region of interest" description="Disordered" evidence="2">
    <location>
        <begin position="502"/>
        <end position="555"/>
    </location>
</feature>
<dbReference type="SUPFAM" id="SSF56300">
    <property type="entry name" value="Metallo-dependent phosphatases"/>
    <property type="match status" value="1"/>
</dbReference>
<dbReference type="InterPro" id="IPR029052">
    <property type="entry name" value="Metallo-depent_PP-like"/>
</dbReference>
<dbReference type="GO" id="GO:0005634">
    <property type="term" value="C:nucleus"/>
    <property type="evidence" value="ECO:0007669"/>
    <property type="project" value="TreeGrafter"/>
</dbReference>